<keyword evidence="1" id="KW-0732">Signal</keyword>
<dbReference type="Proteomes" id="UP000325713">
    <property type="component" value="Chromosome"/>
</dbReference>
<dbReference type="OrthoDB" id="8606029at2"/>
<dbReference type="EMBL" id="CP031700">
    <property type="protein sequence ID" value="QEY26120.1"/>
    <property type="molecule type" value="Genomic_DNA"/>
</dbReference>
<feature type="signal peptide" evidence="1">
    <location>
        <begin position="1"/>
        <end position="21"/>
    </location>
</feature>
<name>A0A5J6PZI2_9NEIS</name>
<dbReference type="AlphaFoldDB" id="A0A5J6PZI2"/>
<reference evidence="2 3" key="1">
    <citation type="submission" date="2018-08" db="EMBL/GenBank/DDBJ databases">
        <title>Neisseria zalophi ATCC BAA-2455 complete genome.</title>
        <authorList>
            <person name="Veseli I.A."/>
            <person name="Buttler R."/>
            <person name="Mascarenhas dos Santos A.C."/>
            <person name="Pombert J.-F."/>
        </authorList>
    </citation>
    <scope>NUCLEOTIDE SEQUENCE [LARGE SCALE GENOMIC DNA]</scope>
    <source>
        <strain evidence="2 3">ATCC BAA-2455</strain>
    </source>
</reference>
<protein>
    <submittedName>
        <fullName evidence="2">Uncharacterized protein</fullName>
    </submittedName>
</protein>
<keyword evidence="3" id="KW-1185">Reference proteome</keyword>
<dbReference type="KEGG" id="nzl:D0T92_05965"/>
<evidence type="ECO:0000313" key="2">
    <source>
        <dbReference type="EMBL" id="QEY26120.1"/>
    </source>
</evidence>
<proteinExistence type="predicted"/>
<dbReference type="RefSeq" id="WP_151051127.1">
    <property type="nucleotide sequence ID" value="NZ_CP031700.1"/>
</dbReference>
<organism evidence="2 3">
    <name type="scientific">Neisseria zalophi</name>
    <dbReference type="NCBI Taxonomy" id="640030"/>
    <lineage>
        <taxon>Bacteria</taxon>
        <taxon>Pseudomonadati</taxon>
        <taxon>Pseudomonadota</taxon>
        <taxon>Betaproteobacteria</taxon>
        <taxon>Neisseriales</taxon>
        <taxon>Neisseriaceae</taxon>
        <taxon>Neisseria</taxon>
    </lineage>
</organism>
<gene>
    <name evidence="2" type="ORF">D0T92_05965</name>
</gene>
<sequence>MKKTMLTFAALATLATSFASARGAHLPAYNHANNSGEITGLQAVQYDGMKRAGKNDDSIKFSFPGSSEVAVDDGYQFLGRTERRN</sequence>
<evidence type="ECO:0000313" key="3">
    <source>
        <dbReference type="Proteomes" id="UP000325713"/>
    </source>
</evidence>
<evidence type="ECO:0000256" key="1">
    <source>
        <dbReference type="SAM" id="SignalP"/>
    </source>
</evidence>
<feature type="chain" id="PRO_5023869709" evidence="1">
    <location>
        <begin position="22"/>
        <end position="85"/>
    </location>
</feature>
<accession>A0A5J6PZI2</accession>